<proteinExistence type="predicted"/>
<reference evidence="1 2" key="1">
    <citation type="submission" date="2024-01" db="EMBL/GenBank/DDBJ databases">
        <title>New evidence supports the origin of RcGTA from prophage.</title>
        <authorList>
            <person name="Xu Y."/>
            <person name="Liu B."/>
            <person name="Chen F."/>
        </authorList>
    </citation>
    <scope>NUCLEOTIDE SEQUENCE [LARGE SCALE GENOMIC DNA]</scope>
    <source>
        <strain evidence="1 2">CBW1107-2</strain>
    </source>
</reference>
<comment type="caution">
    <text evidence="1">The sequence shown here is derived from an EMBL/GenBank/DDBJ whole genome shotgun (WGS) entry which is preliminary data.</text>
</comment>
<accession>A0ABV3X159</accession>
<dbReference type="Proteomes" id="UP001559025">
    <property type="component" value="Unassembled WGS sequence"/>
</dbReference>
<keyword evidence="2" id="KW-1185">Reference proteome</keyword>
<dbReference type="RefSeq" id="WP_368805160.1">
    <property type="nucleotide sequence ID" value="NZ_JAZHFV010000014.1"/>
</dbReference>
<evidence type="ECO:0000313" key="1">
    <source>
        <dbReference type="EMBL" id="MEX4010475.1"/>
    </source>
</evidence>
<sequence>MEEEFILDPDRFLLAAALVDWAALARRDETHMAALKQSRDTLVRGVQLRWLLSPELGYPTEPFEVWRRPALNVQLEKELPVEDETLIVQTLFNWRAFAAPSPMVFIRATLQVTAPQANVIAFAGAPFGSAVVGIETVSSGFRTISFSAPQIACLVLFDGVELLRWVGIDGQDANRGEWTLIERVGLPVDQGEWNGVFGLDADQGPAGMPMPPVDAALSRFSRGAAPFGWQSAFAPGRLAPHWRKADPKAFLRVMEDDVLDGLLEMVTTRPPNLHGTLERSVDLAAEGGGEAAAATFSLLGTLMFAAATDPVASLLAGFGTAVEEIDIPPISVRDVEYFNDPNRSDSDFRVTARFANGLDGQSDKIAFAAIALSPRRVVPPPPPANLSILQEGMRSPPTTDGAWRPVMRLGWDRLPPGLPLRSAAYAHARSVGGARTAQALILPRRGDEALQPIGVTTGSDVPANVPQLRASDDSFAIPGSPAVVPLLYGVAHQDIFGVWSEWRTAPINVQEPPVQIVPVLSASLDTTASAGPCPASLTVEFAWDWAARSPADIRFAGVLYAQARRGDPPLGPAAPIGLQRSLGGAAGMPFEVRFDPAGNAAVDAGGTLQHLSEDGRDIIAGPLNVAGPRRYRLRVDGFSLDFNAAGHIGLALSAMAIERRPPGRAGGWSAPRIASASDPRPPVIATEHEDVLLASMEDAAGRHHALVTWPSAPGAAGYFIYAAQEGKLRADWELAEPRLEQTLSQRLVELRNAFAANPAKRFFTRLNESAVNATSYQATLPRGSKEIHLFLVVGISAGGVESEWPGAGDPMLRKRPIAYAAPQKQVPDAPTLEVRRVADPDSGTDAFRADMRLTTLPGATVDRIDIHRVRSEAAAVELDTMGPPVMTVRSGEPSWTIRALPPRGAVPGQAIGVVNGVDRPAGSWSPFYYRAVAWSLPRPERGLLGGRSKPSAARSVIIPPPGPPDLQPLEHSWPGGDIALIEIATATPAPIEATTLGAHRLRVEVTGLAENGPGSALFAWPELVDGVPGDGSLRALPAAPPASGQSGIWRETPDDITRIRLRIVRPNVDTALSVRFQLDDPLGRATERIVAVPAGSPLPPLAFGVVAVRRIAGKGFIVRAPINLPLKAPPEAGYRLRAAFRPHLAVPGPLPRPMGRGVTLDVDYADVPQLRPLEDPFAGTVPLPVRREAAGRTGALLSFYLRGQGGSLRATLGGVDGAPASFMQEVP</sequence>
<gene>
    <name evidence="1" type="ORF">V1479_24510</name>
</gene>
<dbReference type="EMBL" id="JAZHFV010000014">
    <property type="protein sequence ID" value="MEX4010475.1"/>
    <property type="molecule type" value="Genomic_DNA"/>
</dbReference>
<protein>
    <recommendedName>
        <fullName evidence="3">Tail protein</fullName>
    </recommendedName>
</protein>
<evidence type="ECO:0000313" key="2">
    <source>
        <dbReference type="Proteomes" id="UP001559025"/>
    </source>
</evidence>
<evidence type="ECO:0008006" key="3">
    <source>
        <dbReference type="Google" id="ProtNLM"/>
    </source>
</evidence>
<organism evidence="1 2">
    <name type="scientific">Neoaquamicrobium sediminum</name>
    <dbReference type="NCBI Taxonomy" id="1849104"/>
    <lineage>
        <taxon>Bacteria</taxon>
        <taxon>Pseudomonadati</taxon>
        <taxon>Pseudomonadota</taxon>
        <taxon>Alphaproteobacteria</taxon>
        <taxon>Hyphomicrobiales</taxon>
        <taxon>Phyllobacteriaceae</taxon>
        <taxon>Neoaquamicrobium</taxon>
    </lineage>
</organism>
<name>A0ABV3X159_9HYPH</name>